<keyword evidence="2" id="KW-1133">Transmembrane helix</keyword>
<keyword evidence="2" id="KW-0472">Membrane</keyword>
<keyword evidence="2" id="KW-0812">Transmembrane</keyword>
<organism evidence="3 4">
    <name type="scientific">Paractinoplanes deccanensis</name>
    <dbReference type="NCBI Taxonomy" id="113561"/>
    <lineage>
        <taxon>Bacteria</taxon>
        <taxon>Bacillati</taxon>
        <taxon>Actinomycetota</taxon>
        <taxon>Actinomycetes</taxon>
        <taxon>Micromonosporales</taxon>
        <taxon>Micromonosporaceae</taxon>
        <taxon>Paractinoplanes</taxon>
    </lineage>
</organism>
<evidence type="ECO:0000313" key="3">
    <source>
        <dbReference type="EMBL" id="GID78329.1"/>
    </source>
</evidence>
<reference evidence="3 4" key="1">
    <citation type="submission" date="2021-01" db="EMBL/GenBank/DDBJ databases">
        <title>Whole genome shotgun sequence of Actinoplanes deccanensis NBRC 13994.</title>
        <authorList>
            <person name="Komaki H."/>
            <person name="Tamura T."/>
        </authorList>
    </citation>
    <scope>NUCLEOTIDE SEQUENCE [LARGE SCALE GENOMIC DNA]</scope>
    <source>
        <strain evidence="3 4">NBRC 13994</strain>
    </source>
</reference>
<dbReference type="Proteomes" id="UP000609879">
    <property type="component" value="Unassembled WGS sequence"/>
</dbReference>
<name>A0ABQ3YEB3_9ACTN</name>
<comment type="caution">
    <text evidence="3">The sequence shown here is derived from an EMBL/GenBank/DDBJ whole genome shotgun (WGS) entry which is preliminary data.</text>
</comment>
<feature type="transmembrane region" description="Helical" evidence="2">
    <location>
        <begin position="20"/>
        <end position="38"/>
    </location>
</feature>
<feature type="transmembrane region" description="Helical" evidence="2">
    <location>
        <begin position="44"/>
        <end position="62"/>
    </location>
</feature>
<evidence type="ECO:0008006" key="5">
    <source>
        <dbReference type="Google" id="ProtNLM"/>
    </source>
</evidence>
<sequence length="269" mass="26619">MTIVAAPGISTTASALRRLYFARFAFAIVWAGVMFTTAKHLGPLAVTLLVLYPLVDVAAAVVDARASRAAGRPTLLYVNIVVSLVAAAGLAFAAASGIPAVLRVWGAWAIVAGLVQLVVGVTRRAMGGQWPMIVSGGISVLAGGSFIAGAAADDPALTNAIGYAIPGAIFFLLSAIRLGRTATAARSGGAKSGTTEASSAKTGAAQRRAAQTGEAKTGGARTQGAETGGAKTGGARTQGEKAGGAKTGGVRTQGEETGGARTGGVRKGN</sequence>
<feature type="transmembrane region" description="Helical" evidence="2">
    <location>
        <begin position="100"/>
        <end position="121"/>
    </location>
</feature>
<feature type="transmembrane region" description="Helical" evidence="2">
    <location>
        <begin position="74"/>
        <end position="94"/>
    </location>
</feature>
<feature type="transmembrane region" description="Helical" evidence="2">
    <location>
        <begin position="157"/>
        <end position="176"/>
    </location>
</feature>
<feature type="transmembrane region" description="Helical" evidence="2">
    <location>
        <begin position="133"/>
        <end position="151"/>
    </location>
</feature>
<feature type="region of interest" description="Disordered" evidence="1">
    <location>
        <begin position="184"/>
        <end position="269"/>
    </location>
</feature>
<evidence type="ECO:0000256" key="1">
    <source>
        <dbReference type="SAM" id="MobiDB-lite"/>
    </source>
</evidence>
<accession>A0ABQ3YEB3</accession>
<feature type="compositionally biased region" description="Gly residues" evidence="1">
    <location>
        <begin position="256"/>
        <end position="269"/>
    </location>
</feature>
<protein>
    <recommendedName>
        <fullName evidence="5">Integral membrane protein</fullName>
    </recommendedName>
</protein>
<evidence type="ECO:0000256" key="2">
    <source>
        <dbReference type="SAM" id="Phobius"/>
    </source>
</evidence>
<evidence type="ECO:0000313" key="4">
    <source>
        <dbReference type="Proteomes" id="UP000609879"/>
    </source>
</evidence>
<feature type="compositionally biased region" description="Low complexity" evidence="1">
    <location>
        <begin position="184"/>
        <end position="195"/>
    </location>
</feature>
<keyword evidence="4" id="KW-1185">Reference proteome</keyword>
<dbReference type="RefSeq" id="WP_239169273.1">
    <property type="nucleotide sequence ID" value="NZ_BAAABO010000028.1"/>
</dbReference>
<gene>
    <name evidence="3" type="ORF">Ade02nite_69700</name>
</gene>
<dbReference type="EMBL" id="BOMI01000145">
    <property type="protein sequence ID" value="GID78329.1"/>
    <property type="molecule type" value="Genomic_DNA"/>
</dbReference>
<proteinExistence type="predicted"/>